<accession>A0A7X6S2J5</accession>
<sequence>MDRYKVELAPEVFEQIQSIKNYITVVLQSLVNADRTVERIFDDLERLELFPERGFDADEKVGVQLSKHVKSRGISISKGSYLAFYTIKEDEKLVYVTHLVSSKSDYASLFKL</sequence>
<dbReference type="Proteomes" id="UP000522720">
    <property type="component" value="Unassembled WGS sequence"/>
</dbReference>
<evidence type="ECO:0000256" key="1">
    <source>
        <dbReference type="ARBA" id="ARBA00022649"/>
    </source>
</evidence>
<proteinExistence type="predicted"/>
<keyword evidence="3" id="KW-1185">Reference proteome</keyword>
<reference evidence="2 3" key="1">
    <citation type="submission" date="2020-04" db="EMBL/GenBank/DDBJ databases">
        <title>MicrobeNet Type strains.</title>
        <authorList>
            <person name="Nicholson A.C."/>
        </authorList>
    </citation>
    <scope>NUCLEOTIDE SEQUENCE [LARGE SCALE GENOMIC DNA]</scope>
    <source>
        <strain evidence="2 3">CCUG 69612</strain>
    </source>
</reference>
<evidence type="ECO:0000313" key="3">
    <source>
        <dbReference type="Proteomes" id="UP000522720"/>
    </source>
</evidence>
<evidence type="ECO:0000313" key="2">
    <source>
        <dbReference type="EMBL" id="NKZ21316.1"/>
    </source>
</evidence>
<dbReference type="InterPro" id="IPR007712">
    <property type="entry name" value="RelE/ParE_toxin"/>
</dbReference>
<organism evidence="2 3">
    <name type="scientific">Streptococcus ovuberis</name>
    <dbReference type="NCBI Taxonomy" id="1936207"/>
    <lineage>
        <taxon>Bacteria</taxon>
        <taxon>Bacillati</taxon>
        <taxon>Bacillota</taxon>
        <taxon>Bacilli</taxon>
        <taxon>Lactobacillales</taxon>
        <taxon>Streptococcaceae</taxon>
        <taxon>Streptococcus</taxon>
    </lineage>
</organism>
<protein>
    <submittedName>
        <fullName evidence="2">Type II toxin-antitoxin system RelE/ParE family toxin</fullName>
    </submittedName>
</protein>
<dbReference type="Pfam" id="PF05016">
    <property type="entry name" value="ParE_toxin"/>
    <property type="match status" value="1"/>
</dbReference>
<gene>
    <name evidence="2" type="ORF">HF992_10915</name>
</gene>
<dbReference type="AlphaFoldDB" id="A0A7X6S2J5"/>
<dbReference type="EMBL" id="JAAXPR010000031">
    <property type="protein sequence ID" value="NKZ21316.1"/>
    <property type="molecule type" value="Genomic_DNA"/>
</dbReference>
<dbReference type="InterPro" id="IPR035093">
    <property type="entry name" value="RelE/ParE_toxin_dom_sf"/>
</dbReference>
<dbReference type="RefSeq" id="WP_168550044.1">
    <property type="nucleotide sequence ID" value="NZ_JAAXPR010000031.1"/>
</dbReference>
<comment type="caution">
    <text evidence="2">The sequence shown here is derived from an EMBL/GenBank/DDBJ whole genome shotgun (WGS) entry which is preliminary data.</text>
</comment>
<keyword evidence="1" id="KW-1277">Toxin-antitoxin system</keyword>
<name>A0A7X6S2J5_9STRE</name>
<dbReference type="Gene3D" id="3.30.2310.20">
    <property type="entry name" value="RelE-like"/>
    <property type="match status" value="1"/>
</dbReference>